<evidence type="ECO:0000256" key="1">
    <source>
        <dbReference type="ARBA" id="ARBA00004173"/>
    </source>
</evidence>
<comment type="similarity">
    <text evidence="2 4">Belongs to the ATPase inhibitor family.</text>
</comment>
<keyword evidence="5" id="KW-0175">Coiled coil</keyword>
<dbReference type="EMBL" id="UFAJ01000457">
    <property type="protein sequence ID" value="SSD60800.1"/>
    <property type="molecule type" value="Genomic_DNA"/>
</dbReference>
<evidence type="ECO:0000256" key="2">
    <source>
        <dbReference type="ARBA" id="ARBA00010901"/>
    </source>
</evidence>
<proteinExistence type="inferred from homology"/>
<evidence type="ECO:0000256" key="3">
    <source>
        <dbReference type="ARBA" id="ARBA00023128"/>
    </source>
</evidence>
<dbReference type="Proteomes" id="UP000262825">
    <property type="component" value="Unassembled WGS sequence"/>
</dbReference>
<comment type="function">
    <text evidence="4">Inhibits the enzyme activity of ATPase.</text>
</comment>
<organism evidence="7 8">
    <name type="scientific">Saccharomycodes ludwigii</name>
    <dbReference type="NCBI Taxonomy" id="36035"/>
    <lineage>
        <taxon>Eukaryota</taxon>
        <taxon>Fungi</taxon>
        <taxon>Dikarya</taxon>
        <taxon>Ascomycota</taxon>
        <taxon>Saccharomycotina</taxon>
        <taxon>Saccharomycetes</taxon>
        <taxon>Saccharomycodales</taxon>
        <taxon>Saccharomycodaceae</taxon>
        <taxon>Saccharomycodes</taxon>
    </lineage>
</organism>
<evidence type="ECO:0000256" key="5">
    <source>
        <dbReference type="SAM" id="Coils"/>
    </source>
</evidence>
<dbReference type="Pfam" id="PF04568">
    <property type="entry name" value="IATP"/>
    <property type="match status" value="1"/>
</dbReference>
<dbReference type="Gene3D" id="1.20.5.500">
    <property type="entry name" value="Single helix bin"/>
    <property type="match status" value="1"/>
</dbReference>
<dbReference type="VEuPathDB" id="FungiDB:SCODWIG_02561"/>
<feature type="region of interest" description="Disordered" evidence="6">
    <location>
        <begin position="23"/>
        <end position="43"/>
    </location>
</feature>
<sequence>MSTMLTRSVRTLSKQLSTPVRLYSTGGSAGSIGSTRTDGSSDNFVKRERAQEDYFIIQREKEELQKLKEQLKSHEDKVEKLKKEIDGFSSKK</sequence>
<keyword evidence="8" id="KW-1185">Reference proteome</keyword>
<feature type="coiled-coil region" evidence="5">
    <location>
        <begin position="47"/>
        <end position="91"/>
    </location>
</feature>
<dbReference type="InterPro" id="IPR007648">
    <property type="entry name" value="ATPase_inhibitor_mt"/>
</dbReference>
<evidence type="ECO:0000313" key="8">
    <source>
        <dbReference type="Proteomes" id="UP000262825"/>
    </source>
</evidence>
<dbReference type="GO" id="GO:0005739">
    <property type="term" value="C:mitochondrion"/>
    <property type="evidence" value="ECO:0007669"/>
    <property type="project" value="UniProtKB-SubCell"/>
</dbReference>
<name>A0A376B9J9_9ASCO</name>
<dbReference type="SUPFAM" id="SSF64602">
    <property type="entry name" value="F1 ATPase inhibitor, IF1, C-terminal domain"/>
    <property type="match status" value="1"/>
</dbReference>
<keyword evidence="3" id="KW-0496">Mitochondrion</keyword>
<evidence type="ECO:0000313" key="7">
    <source>
        <dbReference type="EMBL" id="SSD60800.1"/>
    </source>
</evidence>
<accession>A0A376B9J9</accession>
<gene>
    <name evidence="7" type="ORF">SCODWIG_02561</name>
</gene>
<evidence type="ECO:0000256" key="4">
    <source>
        <dbReference type="RuleBase" id="RU368087"/>
    </source>
</evidence>
<dbReference type="GO" id="GO:0042030">
    <property type="term" value="F:ATPase inhibitor activity"/>
    <property type="evidence" value="ECO:0007669"/>
    <property type="project" value="InterPro"/>
</dbReference>
<dbReference type="AlphaFoldDB" id="A0A376B9J9"/>
<comment type="subcellular location">
    <subcellularLocation>
        <location evidence="1">Mitochondrion</location>
    </subcellularLocation>
</comment>
<reference evidence="8" key="1">
    <citation type="submission" date="2018-06" db="EMBL/GenBank/DDBJ databases">
        <authorList>
            <person name="Guldener U."/>
        </authorList>
    </citation>
    <scope>NUCLEOTIDE SEQUENCE [LARGE SCALE GENOMIC DNA]</scope>
    <source>
        <strain evidence="8">UTAD17</strain>
    </source>
</reference>
<evidence type="ECO:0000256" key="6">
    <source>
        <dbReference type="SAM" id="MobiDB-lite"/>
    </source>
</evidence>
<protein>
    <recommendedName>
        <fullName evidence="4">ATPase inhibitor, mitochondrial</fullName>
    </recommendedName>
</protein>